<sequence>MSVWKPTLGGQGASWRSALAAKSATGRREDDAGGRKRGKGGRERGLAPCFFGKRRRGAGASRQREEGLCLRPLAACARSGGAEVMTTAMTAGRFGAERRHGRQARAGAAEGDGGGDQAAVAAQAEEETAGTDPPQTLCHTDDGKEGTAAPRSMVQARTLQIDLLLKLLDATKNFADRGDRDRSLLTTTTQMDDNQPPRRSIPPG</sequence>
<feature type="region of interest" description="Disordered" evidence="1">
    <location>
        <begin position="1"/>
        <end position="65"/>
    </location>
</feature>
<proteinExistence type="predicted"/>
<feature type="region of interest" description="Disordered" evidence="1">
    <location>
        <begin position="95"/>
        <end position="149"/>
    </location>
</feature>
<evidence type="ECO:0000313" key="3">
    <source>
        <dbReference type="Proteomes" id="UP000000763"/>
    </source>
</evidence>
<dbReference type="EMBL" id="AC134229">
    <property type="protein sequence ID" value="AAO06979.1"/>
    <property type="molecule type" value="Genomic_DNA"/>
</dbReference>
<feature type="region of interest" description="Disordered" evidence="1">
    <location>
        <begin position="175"/>
        <end position="204"/>
    </location>
</feature>
<reference evidence="3" key="2">
    <citation type="journal article" date="2008" name="Nucleic Acids Res.">
        <title>The rice annotation project database (RAP-DB): 2008 update.</title>
        <authorList>
            <consortium name="The rice annotation project (RAP)"/>
        </authorList>
    </citation>
    <scope>GENOME REANNOTATION</scope>
    <source>
        <strain evidence="3">cv. Nipponbare</strain>
    </source>
</reference>
<feature type="compositionally biased region" description="Polar residues" evidence="1">
    <location>
        <begin position="184"/>
        <end position="193"/>
    </location>
</feature>
<dbReference type="AlphaFoldDB" id="Q10PD5"/>
<accession>Q10PD5</accession>
<gene>
    <name evidence="2" type="primary">OJ1081D05.13</name>
</gene>
<evidence type="ECO:0000256" key="1">
    <source>
        <dbReference type="SAM" id="MobiDB-lite"/>
    </source>
</evidence>
<organism evidence="2 3">
    <name type="scientific">Oryza sativa subsp. japonica</name>
    <name type="common">Rice</name>
    <dbReference type="NCBI Taxonomy" id="39947"/>
    <lineage>
        <taxon>Eukaryota</taxon>
        <taxon>Viridiplantae</taxon>
        <taxon>Streptophyta</taxon>
        <taxon>Embryophyta</taxon>
        <taxon>Tracheophyta</taxon>
        <taxon>Spermatophyta</taxon>
        <taxon>Magnoliopsida</taxon>
        <taxon>Liliopsida</taxon>
        <taxon>Poales</taxon>
        <taxon>Poaceae</taxon>
        <taxon>BOP clade</taxon>
        <taxon>Oryzoideae</taxon>
        <taxon>Oryzeae</taxon>
        <taxon>Oryzinae</taxon>
        <taxon>Oryza</taxon>
        <taxon>Oryza sativa</taxon>
    </lineage>
</organism>
<reference evidence="3" key="1">
    <citation type="journal article" date="2005" name="Nature">
        <title>The map-based sequence of the rice genome.</title>
        <authorList>
            <consortium name="International rice genome sequencing project (IRGSP)"/>
            <person name="Matsumoto T."/>
            <person name="Wu J."/>
            <person name="Kanamori H."/>
            <person name="Katayose Y."/>
            <person name="Fujisawa M."/>
            <person name="Namiki N."/>
            <person name="Mizuno H."/>
            <person name="Yamamoto K."/>
            <person name="Antonio B.A."/>
            <person name="Baba T."/>
            <person name="Sakata K."/>
            <person name="Nagamura Y."/>
            <person name="Aoki H."/>
            <person name="Arikawa K."/>
            <person name="Arita K."/>
            <person name="Bito T."/>
            <person name="Chiden Y."/>
            <person name="Fujitsuka N."/>
            <person name="Fukunaka R."/>
            <person name="Hamada M."/>
            <person name="Harada C."/>
            <person name="Hayashi A."/>
            <person name="Hijishita S."/>
            <person name="Honda M."/>
            <person name="Hosokawa S."/>
            <person name="Ichikawa Y."/>
            <person name="Idonuma A."/>
            <person name="Iijima M."/>
            <person name="Ikeda M."/>
            <person name="Ikeno M."/>
            <person name="Ito K."/>
            <person name="Ito S."/>
            <person name="Ito T."/>
            <person name="Ito Y."/>
            <person name="Ito Y."/>
            <person name="Iwabuchi A."/>
            <person name="Kamiya K."/>
            <person name="Karasawa W."/>
            <person name="Kurita K."/>
            <person name="Katagiri S."/>
            <person name="Kikuta A."/>
            <person name="Kobayashi H."/>
            <person name="Kobayashi N."/>
            <person name="Machita K."/>
            <person name="Maehara T."/>
            <person name="Masukawa M."/>
            <person name="Mizubayashi T."/>
            <person name="Mukai Y."/>
            <person name="Nagasaki H."/>
            <person name="Nagata Y."/>
            <person name="Naito S."/>
            <person name="Nakashima M."/>
            <person name="Nakama Y."/>
            <person name="Nakamichi Y."/>
            <person name="Nakamura M."/>
            <person name="Meguro A."/>
            <person name="Negishi M."/>
            <person name="Ohta I."/>
            <person name="Ohta T."/>
            <person name="Okamoto M."/>
            <person name="Ono N."/>
            <person name="Saji S."/>
            <person name="Sakaguchi M."/>
            <person name="Sakai K."/>
            <person name="Shibata M."/>
            <person name="Shimokawa T."/>
            <person name="Song J."/>
            <person name="Takazaki Y."/>
            <person name="Terasawa K."/>
            <person name="Tsugane M."/>
            <person name="Tsuji K."/>
            <person name="Ueda S."/>
            <person name="Waki K."/>
            <person name="Yamagata H."/>
            <person name="Yamamoto M."/>
            <person name="Yamamoto S."/>
            <person name="Yamane H."/>
            <person name="Yoshiki S."/>
            <person name="Yoshihara R."/>
            <person name="Yukawa K."/>
            <person name="Zhong H."/>
            <person name="Yano M."/>
            <person name="Yuan Q."/>
            <person name="Ouyang S."/>
            <person name="Liu J."/>
            <person name="Jones K.M."/>
            <person name="Gansberger K."/>
            <person name="Moffat K."/>
            <person name="Hill J."/>
            <person name="Bera J."/>
            <person name="Fadrosh D."/>
            <person name="Jin S."/>
            <person name="Johri S."/>
            <person name="Kim M."/>
            <person name="Overton L."/>
            <person name="Reardon M."/>
            <person name="Tsitrin T."/>
            <person name="Vuong H."/>
            <person name="Weaver B."/>
            <person name="Ciecko A."/>
            <person name="Tallon L."/>
            <person name="Jackson J."/>
            <person name="Pai G."/>
            <person name="Aken S.V."/>
            <person name="Utterback T."/>
            <person name="Reidmuller S."/>
            <person name="Feldblyum T."/>
            <person name="Hsiao J."/>
            <person name="Zismann V."/>
            <person name="Iobst S."/>
            <person name="de Vazeille A.R."/>
            <person name="Buell C.R."/>
            <person name="Ying K."/>
            <person name="Li Y."/>
            <person name="Lu T."/>
            <person name="Huang Y."/>
            <person name="Zhao Q."/>
            <person name="Feng Q."/>
            <person name="Zhang L."/>
            <person name="Zhu J."/>
            <person name="Weng Q."/>
            <person name="Mu J."/>
            <person name="Lu Y."/>
            <person name="Fan D."/>
            <person name="Liu Y."/>
            <person name="Guan J."/>
            <person name="Zhang Y."/>
            <person name="Yu S."/>
            <person name="Liu X."/>
            <person name="Zhang Y."/>
            <person name="Hong G."/>
            <person name="Han B."/>
            <person name="Choisne N."/>
            <person name="Demange N."/>
            <person name="Orjeda G."/>
            <person name="Samain S."/>
            <person name="Cattolico L."/>
            <person name="Pelletier E."/>
            <person name="Couloux A."/>
            <person name="Segurens B."/>
            <person name="Wincker P."/>
            <person name="D'Hont A."/>
            <person name="Scarpelli C."/>
            <person name="Weissenbach J."/>
            <person name="Salanoubat M."/>
            <person name="Quetier F."/>
            <person name="Yu Y."/>
            <person name="Kim H.R."/>
            <person name="Rambo T."/>
            <person name="Currie J."/>
            <person name="Collura K."/>
            <person name="Luo M."/>
            <person name="Yang T."/>
            <person name="Ammiraju J.S.S."/>
            <person name="Engler F."/>
            <person name="Soderlund C."/>
            <person name="Wing R.A."/>
            <person name="Palmer L.E."/>
            <person name="de la Bastide M."/>
            <person name="Spiegel L."/>
            <person name="Nascimento L."/>
            <person name="Zutavern T."/>
            <person name="O'Shaughnessy A."/>
            <person name="Dike S."/>
            <person name="Dedhia N."/>
            <person name="Preston R."/>
            <person name="Balija V."/>
            <person name="McCombie W.R."/>
            <person name="Chow T."/>
            <person name="Chen H."/>
            <person name="Chung M."/>
            <person name="Chen C."/>
            <person name="Shaw J."/>
            <person name="Wu H."/>
            <person name="Hsiao K."/>
            <person name="Chao Y."/>
            <person name="Chu M."/>
            <person name="Cheng C."/>
            <person name="Hour A."/>
            <person name="Lee P."/>
            <person name="Lin S."/>
            <person name="Lin Y."/>
            <person name="Liou J."/>
            <person name="Liu S."/>
            <person name="Hsing Y."/>
            <person name="Raghuvanshi S."/>
            <person name="Mohanty A."/>
            <person name="Bharti A.K."/>
            <person name="Gaur A."/>
            <person name="Gupta V."/>
            <person name="Kumar D."/>
            <person name="Ravi V."/>
            <person name="Vij S."/>
            <person name="Kapur A."/>
            <person name="Khurana P."/>
            <person name="Khurana P."/>
            <person name="Khurana J.P."/>
            <person name="Tyagi A.K."/>
            <person name="Gaikwad K."/>
            <person name="Singh A."/>
            <person name="Dalal V."/>
            <person name="Srivastava S."/>
            <person name="Dixit A."/>
            <person name="Pal A.K."/>
            <person name="Ghazi I.A."/>
            <person name="Yadav M."/>
            <person name="Pandit A."/>
            <person name="Bhargava A."/>
            <person name="Sureshbabu K."/>
            <person name="Batra K."/>
            <person name="Sharma T.R."/>
            <person name="Mohapatra T."/>
            <person name="Singh N.K."/>
            <person name="Messing J."/>
            <person name="Nelson A.B."/>
            <person name="Fuks G."/>
            <person name="Kavchok S."/>
            <person name="Keizer G."/>
            <person name="Linton E."/>
            <person name="Llaca V."/>
            <person name="Song R."/>
            <person name="Tanyolac B."/>
            <person name="Young S."/>
            <person name="Ho-Il K."/>
            <person name="Hahn J.H."/>
            <person name="Sangsakoo G."/>
            <person name="Vanavichit A."/>
            <person name="de Mattos Luiz.A.T."/>
            <person name="Zimmer P.D."/>
            <person name="Malone G."/>
            <person name="Dellagostin O."/>
            <person name="de Oliveira A.C."/>
            <person name="Bevan M."/>
            <person name="Bancroft I."/>
            <person name="Minx P."/>
            <person name="Cordum H."/>
            <person name="Wilson R."/>
            <person name="Cheng Z."/>
            <person name="Jin W."/>
            <person name="Jiang J."/>
            <person name="Leong S.A."/>
            <person name="Iwama H."/>
            <person name="Gojobori T."/>
            <person name="Itoh T."/>
            <person name="Niimura Y."/>
            <person name="Fujii Y."/>
            <person name="Habara T."/>
            <person name="Sakai H."/>
            <person name="Sato Y."/>
            <person name="Wilson G."/>
            <person name="Kumar K."/>
            <person name="McCouch S."/>
            <person name="Juretic N."/>
            <person name="Hoen D."/>
            <person name="Wright S."/>
            <person name="Bruskiewich R."/>
            <person name="Bureau T."/>
            <person name="Miyao A."/>
            <person name="Hirochika H."/>
            <person name="Nishikawa T."/>
            <person name="Kadowaki K."/>
            <person name="Sugiura M."/>
            <person name="Burr B."/>
            <person name="Sasaki T."/>
        </authorList>
    </citation>
    <scope>NUCLEOTIDE SEQUENCE [LARGE SCALE GENOMIC DNA]</scope>
    <source>
        <strain evidence="3">cv. Nipponbare</strain>
    </source>
</reference>
<protein>
    <submittedName>
        <fullName evidence="2">Uncharacterized protein</fullName>
    </submittedName>
</protein>
<dbReference type="Proteomes" id="UP000000763">
    <property type="component" value="Chromosome 3"/>
</dbReference>
<evidence type="ECO:0000313" key="2">
    <source>
        <dbReference type="EMBL" id="AAO06979.1"/>
    </source>
</evidence>
<name>Q10PD5_ORYSJ</name>
<feature type="compositionally biased region" description="Basic and acidic residues" evidence="1">
    <location>
        <begin position="26"/>
        <end position="45"/>
    </location>
</feature>